<dbReference type="Proteomes" id="UP000027153">
    <property type="component" value="Unassembled WGS sequence"/>
</dbReference>
<comment type="function">
    <text evidence="1 9">Involved in the catabolism of quinolinic acid (QA).</text>
</comment>
<dbReference type="InterPro" id="IPR022412">
    <property type="entry name" value="Quinolinate_PRibosylTrfase_N"/>
</dbReference>
<dbReference type="OrthoDB" id="115072at2157"/>
<evidence type="ECO:0000256" key="1">
    <source>
        <dbReference type="ARBA" id="ARBA00003237"/>
    </source>
</evidence>
<dbReference type="GO" id="GO:0034213">
    <property type="term" value="P:quinolinate catabolic process"/>
    <property type="evidence" value="ECO:0007669"/>
    <property type="project" value="TreeGrafter"/>
</dbReference>
<dbReference type="PIRSF" id="PIRSF006250">
    <property type="entry name" value="NadC_ModD"/>
    <property type="match status" value="1"/>
</dbReference>
<evidence type="ECO:0000259" key="11">
    <source>
        <dbReference type="Pfam" id="PF01729"/>
    </source>
</evidence>
<evidence type="ECO:0000256" key="4">
    <source>
        <dbReference type="ARBA" id="ARBA00011218"/>
    </source>
</evidence>
<proteinExistence type="inferred from homology"/>
<feature type="binding site" evidence="10">
    <location>
        <begin position="253"/>
        <end position="255"/>
    </location>
    <ligand>
        <name>substrate</name>
    </ligand>
</feature>
<comment type="similarity">
    <text evidence="3 9">Belongs to the NadC/ModD family.</text>
</comment>
<comment type="subunit">
    <text evidence="4 9">Hexamer formed by 3 homodimers.</text>
</comment>
<dbReference type="UniPathway" id="UPA00253">
    <property type="reaction ID" value="UER00331"/>
</dbReference>
<feature type="binding site" evidence="10">
    <location>
        <begin position="232"/>
        <end position="234"/>
    </location>
    <ligand>
        <name>substrate</name>
    </ligand>
</feature>
<keyword evidence="14" id="KW-1185">Reference proteome</keyword>
<protein>
    <recommendedName>
        <fullName evidence="9">Nicotinate-nucleotide pyrophosphorylase [carboxylating]</fullName>
        <ecNumber evidence="9">2.4.2.19</ecNumber>
    </recommendedName>
    <alternativeName>
        <fullName evidence="9">Quinolinate phosphoribosyltransferase [decarboxylating]</fullName>
    </alternativeName>
</protein>
<dbReference type="EC" id="2.4.2.19" evidence="9"/>
<name>A0A062VBB1_9EURY</name>
<gene>
    <name evidence="13" type="ORF">ANME2D_01034</name>
</gene>
<evidence type="ECO:0000256" key="6">
    <source>
        <dbReference type="ARBA" id="ARBA00022676"/>
    </source>
</evidence>
<evidence type="ECO:0000313" key="13">
    <source>
        <dbReference type="EMBL" id="KCZ72605.1"/>
    </source>
</evidence>
<dbReference type="InterPro" id="IPR004393">
    <property type="entry name" value="NadC"/>
</dbReference>
<dbReference type="GO" id="GO:0009435">
    <property type="term" value="P:NAD+ biosynthetic process"/>
    <property type="evidence" value="ECO:0007669"/>
    <property type="project" value="UniProtKB-UniPathway"/>
</dbReference>
<feature type="binding site" evidence="10">
    <location>
        <position position="144"/>
    </location>
    <ligand>
        <name>substrate</name>
    </ligand>
</feature>
<dbReference type="SUPFAM" id="SSF51690">
    <property type="entry name" value="Nicotinate/Quinolinate PRTase C-terminal domain-like"/>
    <property type="match status" value="1"/>
</dbReference>
<dbReference type="RefSeq" id="WP_048089977.1">
    <property type="nucleotide sequence ID" value="NZ_JMIY01000002.1"/>
</dbReference>
<keyword evidence="6 9" id="KW-0328">Glycosyltransferase</keyword>
<sequence length="277" mass="30273">MLLKELESFIEEDIGYNDVSCSIVPDHRVQAEVVSNEDGIAAGISEAAQIFEYFDILATTDLTEGSAIKKDDTIFTLDGGARSILRAERLALNFLGRMSGIATLTRRYVDRANGVRIAGTRKTTPGFRKFEKKAVIAGGGDPHRFNLSDTVMIKDNHIAVLGLERAVSAARERASFTQKIEVEVEDMASAIHAAEMGADIIMFDNMAADEIEKTIKTLADRGIRDGIILEASGGISLENIGDYARTGIDVISLGALTHSSRWLDISLRIKQIQRTEK</sequence>
<dbReference type="InterPro" id="IPR036068">
    <property type="entry name" value="Nicotinate_pribotase-like_C"/>
</dbReference>
<dbReference type="PATRIC" id="fig|1392998.3.peg.1201"/>
<feature type="binding site" evidence="10">
    <location>
        <begin position="120"/>
        <end position="122"/>
    </location>
    <ligand>
        <name>substrate</name>
    </ligand>
</feature>
<dbReference type="AlphaFoldDB" id="A0A062VBB1"/>
<accession>A0A062VBB1</accession>
<dbReference type="FunFam" id="3.20.20.70:FF:000030">
    <property type="entry name" value="Nicotinate-nucleotide pyrophosphorylase, carboxylating"/>
    <property type="match status" value="1"/>
</dbReference>
<feature type="binding site" evidence="10">
    <location>
        <position position="89"/>
    </location>
    <ligand>
        <name>substrate</name>
    </ligand>
</feature>
<dbReference type="PANTHER" id="PTHR32179:SF3">
    <property type="entry name" value="NICOTINATE-NUCLEOTIDE PYROPHOSPHORYLASE [CARBOXYLATING]"/>
    <property type="match status" value="1"/>
</dbReference>
<dbReference type="InterPro" id="IPR037128">
    <property type="entry name" value="Quinolinate_PRibosylTase_N_sf"/>
</dbReference>
<evidence type="ECO:0000256" key="3">
    <source>
        <dbReference type="ARBA" id="ARBA00009400"/>
    </source>
</evidence>
<evidence type="ECO:0000256" key="5">
    <source>
        <dbReference type="ARBA" id="ARBA00022642"/>
    </source>
</evidence>
<evidence type="ECO:0000256" key="9">
    <source>
        <dbReference type="PIRNR" id="PIRNR006250"/>
    </source>
</evidence>
<dbReference type="InterPro" id="IPR027277">
    <property type="entry name" value="NadC/ModD"/>
</dbReference>
<dbReference type="PANTHER" id="PTHR32179">
    <property type="entry name" value="NICOTINATE-NUCLEOTIDE PYROPHOSPHORYLASE [CARBOXYLATING]"/>
    <property type="match status" value="1"/>
</dbReference>
<comment type="catalytic activity">
    <reaction evidence="8 9">
        <text>nicotinate beta-D-ribonucleotide + CO2 + diphosphate = quinolinate + 5-phospho-alpha-D-ribose 1-diphosphate + 2 H(+)</text>
        <dbReference type="Rhea" id="RHEA:12733"/>
        <dbReference type="ChEBI" id="CHEBI:15378"/>
        <dbReference type="ChEBI" id="CHEBI:16526"/>
        <dbReference type="ChEBI" id="CHEBI:29959"/>
        <dbReference type="ChEBI" id="CHEBI:33019"/>
        <dbReference type="ChEBI" id="CHEBI:57502"/>
        <dbReference type="ChEBI" id="CHEBI:58017"/>
        <dbReference type="EC" id="2.4.2.19"/>
    </reaction>
</comment>
<organism evidence="13 14">
    <name type="scientific">Candidatus Methanoperedens nitratireducens</name>
    <dbReference type="NCBI Taxonomy" id="1392998"/>
    <lineage>
        <taxon>Archaea</taxon>
        <taxon>Methanobacteriati</taxon>
        <taxon>Methanobacteriota</taxon>
        <taxon>Stenosarchaea group</taxon>
        <taxon>Methanomicrobia</taxon>
        <taxon>Methanosarcinales</taxon>
        <taxon>ANME-2 cluster</taxon>
        <taxon>Candidatus Methanoperedentaceae</taxon>
        <taxon>Candidatus Methanoperedens</taxon>
    </lineage>
</organism>
<dbReference type="GO" id="GO:0004514">
    <property type="term" value="F:nicotinate-nucleotide diphosphorylase (carboxylating) activity"/>
    <property type="evidence" value="ECO:0007669"/>
    <property type="project" value="UniProtKB-EC"/>
</dbReference>
<dbReference type="InterPro" id="IPR002638">
    <property type="entry name" value="Quinolinate_PRibosylTrfase_C"/>
</dbReference>
<evidence type="ECO:0000256" key="7">
    <source>
        <dbReference type="ARBA" id="ARBA00022679"/>
    </source>
</evidence>
<dbReference type="NCBIfam" id="TIGR00078">
    <property type="entry name" value="nadC"/>
    <property type="match status" value="1"/>
</dbReference>
<dbReference type="Pfam" id="PF01729">
    <property type="entry name" value="QRPTase_C"/>
    <property type="match status" value="1"/>
</dbReference>
<dbReference type="GO" id="GO:0005737">
    <property type="term" value="C:cytoplasm"/>
    <property type="evidence" value="ECO:0007669"/>
    <property type="project" value="TreeGrafter"/>
</dbReference>
<feature type="domain" description="Quinolinate phosphoribosyl transferase N-terminal" evidence="12">
    <location>
        <begin position="23"/>
        <end position="99"/>
    </location>
</feature>
<dbReference type="Pfam" id="PF02749">
    <property type="entry name" value="QRPTase_N"/>
    <property type="match status" value="1"/>
</dbReference>
<keyword evidence="7 9" id="KW-0808">Transferase</keyword>
<dbReference type="SUPFAM" id="SSF54675">
    <property type="entry name" value="Nicotinate/Quinolinate PRTase N-terminal domain-like"/>
    <property type="match status" value="1"/>
</dbReference>
<dbReference type="InterPro" id="IPR013785">
    <property type="entry name" value="Aldolase_TIM"/>
</dbReference>
<evidence type="ECO:0000256" key="8">
    <source>
        <dbReference type="ARBA" id="ARBA00047445"/>
    </source>
</evidence>
<evidence type="ECO:0000313" key="14">
    <source>
        <dbReference type="Proteomes" id="UP000027153"/>
    </source>
</evidence>
<dbReference type="Gene3D" id="3.90.1170.20">
    <property type="entry name" value="Quinolinate phosphoribosyl transferase, N-terminal domain"/>
    <property type="match status" value="1"/>
</dbReference>
<feature type="domain" description="Quinolinate phosphoribosyl transferase C-terminal" evidence="11">
    <location>
        <begin position="101"/>
        <end position="268"/>
    </location>
</feature>
<comment type="caution">
    <text evidence="13">The sequence shown here is derived from an EMBL/GenBank/DDBJ whole genome shotgun (WGS) entry which is preliminary data.</text>
</comment>
<keyword evidence="5 9" id="KW-0662">Pyridine nucleotide biosynthesis</keyword>
<evidence type="ECO:0000259" key="12">
    <source>
        <dbReference type="Pfam" id="PF02749"/>
    </source>
</evidence>
<dbReference type="FunFam" id="3.90.1170.20:FF:000001">
    <property type="entry name" value="Nicotinate-nucleotide diphosphorylase (Carboxylating)"/>
    <property type="match status" value="1"/>
</dbReference>
<reference evidence="13 14" key="1">
    <citation type="journal article" date="2013" name="Nature">
        <title>Anaerobic oxidation of methane coupled to nitrate reduction in a novel archaeal lineage.</title>
        <authorList>
            <person name="Haroon M.F."/>
            <person name="Hu S."/>
            <person name="Shi Y."/>
            <person name="Imelfort M."/>
            <person name="Keller J."/>
            <person name="Hugenholtz P."/>
            <person name="Yuan Z."/>
            <person name="Tyson G.W."/>
        </authorList>
    </citation>
    <scope>NUCLEOTIDE SEQUENCE [LARGE SCALE GENOMIC DNA]</scope>
    <source>
        <strain evidence="13 14">ANME-2d</strain>
    </source>
</reference>
<feature type="binding site" evidence="10">
    <location>
        <position position="204"/>
    </location>
    <ligand>
        <name>substrate</name>
    </ligand>
</feature>
<comment type="pathway">
    <text evidence="2 9">Cofactor biosynthesis; NAD(+) biosynthesis; nicotinate D-ribonucleotide from quinolinate: step 1/1.</text>
</comment>
<dbReference type="CDD" id="cd01572">
    <property type="entry name" value="QPRTase"/>
    <property type="match status" value="1"/>
</dbReference>
<evidence type="ECO:0000256" key="10">
    <source>
        <dbReference type="PIRSR" id="PIRSR006250-1"/>
    </source>
</evidence>
<evidence type="ECO:0000256" key="2">
    <source>
        <dbReference type="ARBA" id="ARBA00004893"/>
    </source>
</evidence>
<feature type="binding site" evidence="10">
    <location>
        <position position="183"/>
    </location>
    <ligand>
        <name>substrate</name>
    </ligand>
</feature>
<feature type="binding site" evidence="10">
    <location>
        <position position="154"/>
    </location>
    <ligand>
        <name>substrate</name>
    </ligand>
</feature>
<dbReference type="EMBL" id="JMIY01000002">
    <property type="protein sequence ID" value="KCZ72605.1"/>
    <property type="molecule type" value="Genomic_DNA"/>
</dbReference>
<dbReference type="Gene3D" id="3.20.20.70">
    <property type="entry name" value="Aldolase class I"/>
    <property type="match status" value="1"/>
</dbReference>